<comment type="caution">
    <text evidence="2">The sequence shown here is derived from an EMBL/GenBank/DDBJ whole genome shotgun (WGS) entry which is preliminary data.</text>
</comment>
<sequence length="207" mass="22251">MGANTREGTYSIRSRVGLLAAALVIVATACGCQQTTPAAEGPWAADIEQARNEWASNEFVQSVLADSAISEAELQDMRQRVLSCLTDKGVTGASFSPSGGLSVPDQPVGSSISEEQQEEFVHACSIEAGQPIIEALEFDMRVNPDHLDINEVYTQCLIRNKAVEPSFTAQELARARESGTPLASTLPFIDPAQGPDIWKRCVEDPSK</sequence>
<evidence type="ECO:0000313" key="2">
    <source>
        <dbReference type="EMBL" id="PKY64261.1"/>
    </source>
</evidence>
<keyword evidence="1" id="KW-0732">Signal</keyword>
<dbReference type="RefSeq" id="WP_101602015.1">
    <property type="nucleotide sequence ID" value="NZ_PKKM01000008.1"/>
</dbReference>
<proteinExistence type="predicted"/>
<name>A0A2I1HZF6_9ACTO</name>
<dbReference type="Proteomes" id="UP000234198">
    <property type="component" value="Unassembled WGS sequence"/>
</dbReference>
<dbReference type="AlphaFoldDB" id="A0A2I1HZF6"/>
<dbReference type="EMBL" id="PKKM01000008">
    <property type="protein sequence ID" value="PKY64261.1"/>
    <property type="molecule type" value="Genomic_DNA"/>
</dbReference>
<evidence type="ECO:0000313" key="3">
    <source>
        <dbReference type="Proteomes" id="UP000234198"/>
    </source>
</evidence>
<protein>
    <recommendedName>
        <fullName evidence="4">Lipoprotein</fullName>
    </recommendedName>
</protein>
<gene>
    <name evidence="2" type="ORF">CYJ22_06675</name>
</gene>
<evidence type="ECO:0008006" key="4">
    <source>
        <dbReference type="Google" id="ProtNLM"/>
    </source>
</evidence>
<accession>A0A2I1HZF6</accession>
<dbReference type="PROSITE" id="PS51257">
    <property type="entry name" value="PROKAR_LIPOPROTEIN"/>
    <property type="match status" value="1"/>
</dbReference>
<evidence type="ECO:0000256" key="1">
    <source>
        <dbReference type="SAM" id="SignalP"/>
    </source>
</evidence>
<reference evidence="2 3" key="1">
    <citation type="submission" date="2017-12" db="EMBL/GenBank/DDBJ databases">
        <title>Phylogenetic diversity of female urinary microbiome.</title>
        <authorList>
            <person name="Thomas-White K."/>
            <person name="Wolfe A.J."/>
        </authorList>
    </citation>
    <scope>NUCLEOTIDE SEQUENCE [LARGE SCALE GENOMIC DNA]</scope>
    <source>
        <strain evidence="2 3">UMB0018</strain>
    </source>
</reference>
<feature type="signal peptide" evidence="1">
    <location>
        <begin position="1"/>
        <end position="29"/>
    </location>
</feature>
<organism evidence="2 3">
    <name type="scientific">Schaalia odontolytica</name>
    <dbReference type="NCBI Taxonomy" id="1660"/>
    <lineage>
        <taxon>Bacteria</taxon>
        <taxon>Bacillati</taxon>
        <taxon>Actinomycetota</taxon>
        <taxon>Actinomycetes</taxon>
        <taxon>Actinomycetales</taxon>
        <taxon>Actinomycetaceae</taxon>
        <taxon>Schaalia</taxon>
    </lineage>
</organism>
<feature type="chain" id="PRO_5038838584" description="Lipoprotein" evidence="1">
    <location>
        <begin position="30"/>
        <end position="207"/>
    </location>
</feature>